<proteinExistence type="predicted"/>
<comment type="caution">
    <text evidence="9">The sequence shown here is derived from an EMBL/GenBank/DDBJ whole genome shotgun (WGS) entry which is preliminary data.</text>
</comment>
<gene>
    <name evidence="9" type="ORF">D5086_0000250320</name>
</gene>
<dbReference type="InterPro" id="IPR011009">
    <property type="entry name" value="Kinase-like_dom_sf"/>
</dbReference>
<feature type="binding site" evidence="4">
    <location>
        <position position="406"/>
    </location>
    <ligand>
        <name>ATP</name>
        <dbReference type="ChEBI" id="CHEBI:30616"/>
    </ligand>
</feature>
<evidence type="ECO:0000256" key="2">
    <source>
        <dbReference type="ARBA" id="ARBA00022741"/>
    </source>
</evidence>
<name>A0A4U5NNB9_POPAL</name>
<dbReference type="GO" id="GO:0005524">
    <property type="term" value="F:ATP binding"/>
    <property type="evidence" value="ECO:0007669"/>
    <property type="project" value="UniProtKB-UniRule"/>
</dbReference>
<keyword evidence="3 4" id="KW-0067">ATP-binding</keyword>
<dbReference type="PROSITE" id="PS00107">
    <property type="entry name" value="PROTEIN_KINASE_ATP"/>
    <property type="match status" value="1"/>
</dbReference>
<accession>A0A4U5NNB9</accession>
<dbReference type="Pfam" id="PF23180">
    <property type="entry name" value="ALE2_N"/>
    <property type="match status" value="1"/>
</dbReference>
<evidence type="ECO:0000313" key="9">
    <source>
        <dbReference type="EMBL" id="TKR85179.1"/>
    </source>
</evidence>
<dbReference type="GO" id="GO:0004674">
    <property type="term" value="F:protein serine/threonine kinase activity"/>
    <property type="evidence" value="ECO:0007669"/>
    <property type="project" value="UniProtKB-KW"/>
</dbReference>
<dbReference type="AlphaFoldDB" id="A0A4U5NNB9"/>
<keyword evidence="7" id="KW-0732">Signal</keyword>
<feature type="region of interest" description="Disordered" evidence="5">
    <location>
        <begin position="67"/>
        <end position="122"/>
    </location>
</feature>
<feature type="domain" description="Protein kinase" evidence="8">
    <location>
        <begin position="378"/>
        <end position="630"/>
    </location>
</feature>
<dbReference type="SUPFAM" id="SSF56112">
    <property type="entry name" value="Protein kinase-like (PK-like)"/>
    <property type="match status" value="1"/>
</dbReference>
<keyword evidence="6" id="KW-0812">Transmembrane</keyword>
<dbReference type="Pfam" id="PF07714">
    <property type="entry name" value="PK_Tyr_Ser-Thr"/>
    <property type="match status" value="1"/>
</dbReference>
<keyword evidence="1" id="KW-0723">Serine/threonine-protein kinase</keyword>
<keyword evidence="2 4" id="KW-0547">Nucleotide-binding</keyword>
<evidence type="ECO:0000256" key="1">
    <source>
        <dbReference type="ARBA" id="ARBA00022527"/>
    </source>
</evidence>
<dbReference type="InterPro" id="IPR017441">
    <property type="entry name" value="Protein_kinase_ATP_BS"/>
</dbReference>
<evidence type="ECO:0000256" key="4">
    <source>
        <dbReference type="PROSITE-ProRule" id="PRU10141"/>
    </source>
</evidence>
<evidence type="ECO:0000256" key="5">
    <source>
        <dbReference type="SAM" id="MobiDB-lite"/>
    </source>
</evidence>
<feature type="transmembrane region" description="Helical" evidence="6">
    <location>
        <begin position="288"/>
        <end position="310"/>
    </location>
</feature>
<keyword evidence="9" id="KW-0418">Kinase</keyword>
<protein>
    <submittedName>
        <fullName evidence="9">Kinase family protein</fullName>
    </submittedName>
</protein>
<dbReference type="FunFam" id="3.30.200.20:FF:000146">
    <property type="entry name" value="receptor-like serine/threonine-protein kinase ALE2"/>
    <property type="match status" value="1"/>
</dbReference>
<keyword evidence="9" id="KW-0808">Transferase</keyword>
<keyword evidence="6" id="KW-0472">Membrane</keyword>
<organism evidence="9">
    <name type="scientific">Populus alba</name>
    <name type="common">White poplar</name>
    <dbReference type="NCBI Taxonomy" id="43335"/>
    <lineage>
        <taxon>Eukaryota</taxon>
        <taxon>Viridiplantae</taxon>
        <taxon>Streptophyta</taxon>
        <taxon>Embryophyta</taxon>
        <taxon>Tracheophyta</taxon>
        <taxon>Spermatophyta</taxon>
        <taxon>Magnoliopsida</taxon>
        <taxon>eudicotyledons</taxon>
        <taxon>Gunneridae</taxon>
        <taxon>Pentapetalae</taxon>
        <taxon>rosids</taxon>
        <taxon>fabids</taxon>
        <taxon>Malpighiales</taxon>
        <taxon>Salicaceae</taxon>
        <taxon>Saliceae</taxon>
        <taxon>Populus</taxon>
    </lineage>
</organism>
<dbReference type="PANTHER" id="PTHR47989:SF40">
    <property type="entry name" value="RECEPTOR-LIKE SERINE_THREONINE-PROTEIN KINASE ALE2"/>
    <property type="match status" value="1"/>
</dbReference>
<reference evidence="9" key="1">
    <citation type="submission" date="2018-10" db="EMBL/GenBank/DDBJ databases">
        <title>Population genomic analysis revealed the cold adaptation of white poplar.</title>
        <authorList>
            <person name="Liu Y.-J."/>
        </authorList>
    </citation>
    <scope>NUCLEOTIDE SEQUENCE [LARGE SCALE GENOMIC DNA]</scope>
    <source>
        <strain evidence="9">PAL-ZL1</strain>
    </source>
</reference>
<evidence type="ECO:0000259" key="8">
    <source>
        <dbReference type="PROSITE" id="PS50011"/>
    </source>
</evidence>
<dbReference type="InterPro" id="IPR001245">
    <property type="entry name" value="Ser-Thr/Tyr_kinase_cat_dom"/>
</dbReference>
<dbReference type="PROSITE" id="PS50011">
    <property type="entry name" value="PROTEIN_KINASE_DOM"/>
    <property type="match status" value="1"/>
</dbReference>
<evidence type="ECO:0000256" key="3">
    <source>
        <dbReference type="ARBA" id="ARBA00022840"/>
    </source>
</evidence>
<keyword evidence="6" id="KW-1133">Transmembrane helix</keyword>
<evidence type="ECO:0000256" key="6">
    <source>
        <dbReference type="SAM" id="Phobius"/>
    </source>
</evidence>
<dbReference type="InterPro" id="IPR057597">
    <property type="entry name" value="ALE2_N"/>
</dbReference>
<feature type="chain" id="PRO_5020445957" evidence="7">
    <location>
        <begin position="20"/>
        <end position="630"/>
    </location>
</feature>
<dbReference type="PANTHER" id="PTHR47989">
    <property type="entry name" value="OS01G0750732 PROTEIN"/>
    <property type="match status" value="1"/>
</dbReference>
<sequence>MHTLTTSLLVLCWSSFVFACLGHPLLHVYLSPLPPSWRLSVKDIFVQHGMSAAMSLSFARSRPSHSHVVQPSLGPSLSPAPSPAHQDFLPVPHSAPLPRRHGGHHSHHRPVKPAVTAPSPSEEQSCDQICTEPLTTVPFGSPCGCVFPMKVRLLLDVAPYAVFPVLRELESEVAAGTYLEESQVKIMGAGADSQNQGKTVVDIYLVPLGEKFDNTTATLTYDRFWKKKVPLNITLFGNYEVIYISYPGIPSSSPYPNYMGSGPSGSTRDLPITANFVNKNQRMNLRTIVIITLSAFVVLVVFIGAIAIVIRWRKSGRPSSAVGPAFTSSINKRSGIGSFLSSSIASSTPMSLMSNMASCMLSVKTFTFTELEKATDKFSSKRILGEGGFGRVFDGSMEDGTEVAVKLLTRNNQNGDREFIAEVEMLSRLHHRNLVKLIGICIEGRTRCLVYELVRNGSVESHLHGSYDFDDMAKVAAIASMCVHSEVANRPFMGEVVQALKLIYNDTDETCGDYCSQKESSVLESDFKGDLVPLDSSWWNAGGISPQLTYGRASSFITMQYSSGPLEEMENRPFSASSLDGDRLSLPLHGNRSGPLKTVRSKPAFYRLRGSMSEHGGLLSRRFWNDGYWV</sequence>
<feature type="signal peptide" evidence="7">
    <location>
        <begin position="1"/>
        <end position="19"/>
    </location>
</feature>
<dbReference type="Gene3D" id="3.30.200.20">
    <property type="entry name" value="Phosphorylase Kinase, domain 1"/>
    <property type="match status" value="1"/>
</dbReference>
<dbReference type="InterPro" id="IPR000719">
    <property type="entry name" value="Prot_kinase_dom"/>
</dbReference>
<feature type="compositionally biased region" description="Basic residues" evidence="5">
    <location>
        <begin position="98"/>
        <end position="111"/>
    </location>
</feature>
<evidence type="ECO:0000256" key="7">
    <source>
        <dbReference type="SAM" id="SignalP"/>
    </source>
</evidence>
<dbReference type="EMBL" id="RCHU01000964">
    <property type="protein sequence ID" value="TKR85179.1"/>
    <property type="molecule type" value="Genomic_DNA"/>
</dbReference>
<dbReference type="STRING" id="43335.A0A4U5NNB9"/>